<dbReference type="RefSeq" id="WP_089182989.1">
    <property type="nucleotide sequence ID" value="NZ_UFVD01000001.1"/>
</dbReference>
<proteinExistence type="inferred from homology"/>
<dbReference type="Pfam" id="PF21082">
    <property type="entry name" value="MS_channel_3rd"/>
    <property type="match status" value="1"/>
</dbReference>
<dbReference type="InterPro" id="IPR006685">
    <property type="entry name" value="MscS_channel_2nd"/>
</dbReference>
<feature type="transmembrane region" description="Helical" evidence="7">
    <location>
        <begin position="451"/>
        <end position="469"/>
    </location>
</feature>
<accession>A0A381DIU2</accession>
<gene>
    <name evidence="11" type="primary">ynaI_2</name>
    <name evidence="11" type="ORF">NCTC12475_00796</name>
</gene>
<keyword evidence="6 7" id="KW-0472">Membrane</keyword>
<feature type="domain" description="Mechanosensitive ion channel MscS" evidence="8">
    <location>
        <begin position="471"/>
        <end position="539"/>
    </location>
</feature>
<dbReference type="Pfam" id="PF00924">
    <property type="entry name" value="MS_channel_2nd"/>
    <property type="match status" value="1"/>
</dbReference>
<dbReference type="InterPro" id="IPR011066">
    <property type="entry name" value="MscS_channel_C_sf"/>
</dbReference>
<evidence type="ECO:0000313" key="11">
    <source>
        <dbReference type="EMBL" id="SUX10599.1"/>
    </source>
</evidence>
<reference evidence="11 12" key="1">
    <citation type="submission" date="2018-06" db="EMBL/GenBank/DDBJ databases">
        <authorList>
            <consortium name="Pathogen Informatics"/>
            <person name="Doyle S."/>
        </authorList>
    </citation>
    <scope>NUCLEOTIDE SEQUENCE [LARGE SCALE GENOMIC DNA]</scope>
    <source>
        <strain evidence="11 12">NCTC12475</strain>
    </source>
</reference>
<dbReference type="GO" id="GO:0008381">
    <property type="term" value="F:mechanosensitive monoatomic ion channel activity"/>
    <property type="evidence" value="ECO:0007669"/>
    <property type="project" value="UniProtKB-ARBA"/>
</dbReference>
<dbReference type="SUPFAM" id="SSF82689">
    <property type="entry name" value="Mechanosensitive channel protein MscS (YggB), C-terminal domain"/>
    <property type="match status" value="1"/>
</dbReference>
<evidence type="ECO:0000259" key="8">
    <source>
        <dbReference type="Pfam" id="PF00924"/>
    </source>
</evidence>
<keyword evidence="5 7" id="KW-1133">Transmembrane helix</keyword>
<evidence type="ECO:0000313" key="12">
    <source>
        <dbReference type="Proteomes" id="UP000254920"/>
    </source>
</evidence>
<evidence type="ECO:0000259" key="9">
    <source>
        <dbReference type="Pfam" id="PF21082"/>
    </source>
</evidence>
<evidence type="ECO:0000256" key="2">
    <source>
        <dbReference type="ARBA" id="ARBA00008017"/>
    </source>
</evidence>
<dbReference type="OrthoDB" id="9775207at2"/>
<feature type="transmembrane region" description="Helical" evidence="7">
    <location>
        <begin position="382"/>
        <end position="411"/>
    </location>
</feature>
<dbReference type="InterPro" id="IPR010920">
    <property type="entry name" value="LSM_dom_sf"/>
</dbReference>
<evidence type="ECO:0000256" key="4">
    <source>
        <dbReference type="ARBA" id="ARBA00022692"/>
    </source>
</evidence>
<comment type="similarity">
    <text evidence="2">Belongs to the MscS (TC 1.A.23) family.</text>
</comment>
<dbReference type="PANTHER" id="PTHR43634:SF2">
    <property type="entry name" value="LOW CONDUCTANCE MECHANOSENSITIVE CHANNEL YNAI"/>
    <property type="match status" value="1"/>
</dbReference>
<keyword evidence="12" id="KW-1185">Reference proteome</keyword>
<dbReference type="SUPFAM" id="SSF82861">
    <property type="entry name" value="Mechanosensitive channel protein MscS (YggB), transmembrane region"/>
    <property type="match status" value="1"/>
</dbReference>
<dbReference type="Gene3D" id="3.30.70.100">
    <property type="match status" value="1"/>
</dbReference>
<organism evidence="11 12">
    <name type="scientific">Campylobacter sputorum subsp. sputorum</name>
    <dbReference type="NCBI Taxonomy" id="32024"/>
    <lineage>
        <taxon>Bacteria</taxon>
        <taxon>Pseudomonadati</taxon>
        <taxon>Campylobacterota</taxon>
        <taxon>Epsilonproteobacteria</taxon>
        <taxon>Campylobacterales</taxon>
        <taxon>Campylobacteraceae</taxon>
        <taxon>Campylobacter</taxon>
    </lineage>
</organism>
<name>A0A381DIU2_9BACT</name>
<dbReference type="Gene3D" id="2.30.30.60">
    <property type="match status" value="1"/>
</dbReference>
<dbReference type="Proteomes" id="UP000254920">
    <property type="component" value="Unassembled WGS sequence"/>
</dbReference>
<dbReference type="InterPro" id="IPR049142">
    <property type="entry name" value="MS_channel_1st"/>
</dbReference>
<feature type="transmembrane region" description="Helical" evidence="7">
    <location>
        <begin position="423"/>
        <end position="445"/>
    </location>
</feature>
<evidence type="ECO:0000256" key="6">
    <source>
        <dbReference type="ARBA" id="ARBA00023136"/>
    </source>
</evidence>
<evidence type="ECO:0000256" key="1">
    <source>
        <dbReference type="ARBA" id="ARBA00004651"/>
    </source>
</evidence>
<keyword evidence="3" id="KW-1003">Cell membrane</keyword>
<evidence type="ECO:0000256" key="3">
    <source>
        <dbReference type="ARBA" id="ARBA00022475"/>
    </source>
</evidence>
<evidence type="ECO:0000256" key="7">
    <source>
        <dbReference type="SAM" id="Phobius"/>
    </source>
</evidence>
<dbReference type="InterPro" id="IPR023408">
    <property type="entry name" value="MscS_beta-dom_sf"/>
</dbReference>
<evidence type="ECO:0000256" key="5">
    <source>
        <dbReference type="ARBA" id="ARBA00022989"/>
    </source>
</evidence>
<dbReference type="EMBL" id="UFVD01000001">
    <property type="protein sequence ID" value="SUX10599.1"/>
    <property type="molecule type" value="Genomic_DNA"/>
</dbReference>
<dbReference type="PANTHER" id="PTHR43634">
    <property type="entry name" value="OW CONDUCTANCE MECHANOSENSITIVE CHANNEL"/>
    <property type="match status" value="1"/>
</dbReference>
<feature type="domain" description="Mechanosensitive ion channel transmembrane helices 2/3" evidence="10">
    <location>
        <begin position="429"/>
        <end position="468"/>
    </location>
</feature>
<dbReference type="InterPro" id="IPR049278">
    <property type="entry name" value="MS_channel_C"/>
</dbReference>
<feature type="transmembrane region" description="Helical" evidence="7">
    <location>
        <begin position="307"/>
        <end position="336"/>
    </location>
</feature>
<dbReference type="InterPro" id="IPR011014">
    <property type="entry name" value="MscS_channel_TM-2"/>
</dbReference>
<dbReference type="GO" id="GO:0005886">
    <property type="term" value="C:plasma membrane"/>
    <property type="evidence" value="ECO:0007669"/>
    <property type="project" value="UniProtKB-SubCell"/>
</dbReference>
<feature type="transmembrane region" description="Helical" evidence="7">
    <location>
        <begin position="357"/>
        <end position="376"/>
    </location>
</feature>
<dbReference type="Gene3D" id="1.10.287.1260">
    <property type="match status" value="1"/>
</dbReference>
<evidence type="ECO:0000259" key="10">
    <source>
        <dbReference type="Pfam" id="PF21088"/>
    </source>
</evidence>
<sequence length="668" mass="76336">MINQMINKLFVVFFLFFISLHGASSNELQQSIDETLLSVDENDTKKAVEKIASKLVNLSKAKKDGNQTLEIAELVAQKIVDENISDIKTDSKKSLSFLVNDIKNLNYQIKILQDRNASIDDLNSLKKDKIKLFEKIPSAITNQKISYEQLLNYIDIRKQIAYKLEKYPKKSKEYMVARMDYYNIEIGEIFYTALLKIEKMYINRSSKKDISNVIQKAILSLQTKDYIEIKEVYEKLDKDVLLDIGSNFQALRINQETYMEIFDYLLENISILESSFVFNFLNLKNTLNYINSKINLAPYGINSGKTIFIVVITLLFYSLRRVLAKILLFIFEKVFLKQKSGSEALRIQAVNTIKKPMGILLIAYAIDICIDMVYYPSPVPAIFYKIFSITYIIFYAWLITGILDGYGMILFSKIAKKSNRKEVINLIIKIAYIMIFIIAILLMLNSIGFDVSTIIASLGIGGLAIALATKDIIANFFASIMVIFDNSFSQGDSVVIGGNIEGTIVETGLRKTAIRTSDNSLLYVPNSKIIDSTIRNWNRRTVGRLVTMTLNISYETTLFDVEKCIKDIENLIVNHPQTSTNINDVVNDEYDFLKYRKNMISVDDLAGYKSGYYVWLDDLNDSGIVVKIEFFTIPINKNDYIKVKQDIILKILNIIETNGLKLTTKYVS</sequence>
<comment type="subcellular location">
    <subcellularLocation>
        <location evidence="1">Cell membrane</location>
        <topology evidence="1">Multi-pass membrane protein</topology>
    </subcellularLocation>
</comment>
<dbReference type="SUPFAM" id="SSF50182">
    <property type="entry name" value="Sm-like ribonucleoproteins"/>
    <property type="match status" value="1"/>
</dbReference>
<dbReference type="AlphaFoldDB" id="A0A381DIU2"/>
<dbReference type="InterPro" id="IPR045042">
    <property type="entry name" value="YnaI-like"/>
</dbReference>
<dbReference type="Pfam" id="PF21088">
    <property type="entry name" value="MS_channel_1st"/>
    <property type="match status" value="1"/>
</dbReference>
<dbReference type="STRING" id="32024.GCA_000788295_01215"/>
<protein>
    <submittedName>
        <fullName evidence="11">Mechanosensitive ion channel family protein</fullName>
    </submittedName>
</protein>
<feature type="domain" description="Mechanosensitive ion channel MscS C-terminal" evidence="9">
    <location>
        <begin position="546"/>
        <end position="661"/>
    </location>
</feature>
<keyword evidence="4 7" id="KW-0812">Transmembrane</keyword>